<gene>
    <name evidence="1" type="ORF">ISN44_As09g004440</name>
</gene>
<dbReference type="Proteomes" id="UP000694251">
    <property type="component" value="Chromosome 9"/>
</dbReference>
<evidence type="ECO:0000313" key="2">
    <source>
        <dbReference type="Proteomes" id="UP000694251"/>
    </source>
</evidence>
<dbReference type="EMBL" id="JAEFBJ010000009">
    <property type="protein sequence ID" value="KAG7572047.1"/>
    <property type="molecule type" value="Genomic_DNA"/>
</dbReference>
<dbReference type="AlphaFoldDB" id="A0A8T2AH30"/>
<reference evidence="1 2" key="1">
    <citation type="submission" date="2020-12" db="EMBL/GenBank/DDBJ databases">
        <title>Concerted genomic and epigenomic changes stabilize Arabidopsis allopolyploids.</title>
        <authorList>
            <person name="Chen Z."/>
        </authorList>
    </citation>
    <scope>NUCLEOTIDE SEQUENCE [LARGE SCALE GENOMIC DNA]</scope>
    <source>
        <strain evidence="1">As9502</strain>
        <tissue evidence="1">Leaf</tissue>
    </source>
</reference>
<comment type="caution">
    <text evidence="1">The sequence shown here is derived from an EMBL/GenBank/DDBJ whole genome shotgun (WGS) entry which is preliminary data.</text>
</comment>
<sequence length="508" mass="57229">MLADDFVAAQIRVDFPGGKEGDALVTIGQEVLEEMNGLYRQCMMLKVVTGKPWLSVGNHPDAEGLGPLGKPIKVDLTTLKIERPRFARVCIEVNMKKPLKDSVERPVLGSQNTDWFTEVRRRGRHAPEQGERVVFQAKNTGEEAMRQSPVRLSGEKQTAMVISNSFSGLEGEVEAQELNFPGGNVAREENKENEDILNISMQGKSGEIRQVQTREIEGELVGGLPQMMMPHGRAAGCGCYGSLVLGHVEIVVSTCQFIHARVGEVEVARGSCVSPPLPVFSSCPVLNHEGFKELLTASWDSNLSTPAVLNGLKWRLRKQNKEVFGDIQRRKESLVNEIKAVHDLLEVAQYVDLLAKEEQLLKSFDIILEQEETLWFQKFREKFLELGDRNTTYFHTSTIIRKRRNRIEMLKDGDDRWDSDKVVLEKMVLDYYSRLYSLEDVRDKVEVAVRSMGKYKALGPDVVLLGMRMLRNLGRFFLRTAKTPEGFTLLVKLWWQGDGSVTVASSCS</sequence>
<accession>A0A8T2AH30</accession>
<proteinExistence type="predicted"/>
<organism evidence="1 2">
    <name type="scientific">Arabidopsis suecica</name>
    <name type="common">Swedish thale-cress</name>
    <name type="synonym">Cardaminopsis suecica</name>
    <dbReference type="NCBI Taxonomy" id="45249"/>
    <lineage>
        <taxon>Eukaryota</taxon>
        <taxon>Viridiplantae</taxon>
        <taxon>Streptophyta</taxon>
        <taxon>Embryophyta</taxon>
        <taxon>Tracheophyta</taxon>
        <taxon>Spermatophyta</taxon>
        <taxon>Magnoliopsida</taxon>
        <taxon>eudicotyledons</taxon>
        <taxon>Gunneridae</taxon>
        <taxon>Pentapetalae</taxon>
        <taxon>rosids</taxon>
        <taxon>malvids</taxon>
        <taxon>Brassicales</taxon>
        <taxon>Brassicaceae</taxon>
        <taxon>Camelineae</taxon>
        <taxon>Arabidopsis</taxon>
    </lineage>
</organism>
<dbReference type="OrthoDB" id="1112801at2759"/>
<keyword evidence="2" id="KW-1185">Reference proteome</keyword>
<protein>
    <submittedName>
        <fullName evidence="1">Uncharacterized protein</fullName>
    </submittedName>
</protein>
<evidence type="ECO:0000313" key="1">
    <source>
        <dbReference type="EMBL" id="KAG7572047.1"/>
    </source>
</evidence>
<name>A0A8T2AH30_ARASU</name>